<feature type="region of interest" description="Disordered" evidence="4">
    <location>
        <begin position="204"/>
        <end position="223"/>
    </location>
</feature>
<feature type="compositionally biased region" description="Low complexity" evidence="4">
    <location>
        <begin position="267"/>
        <end position="281"/>
    </location>
</feature>
<dbReference type="OrthoDB" id="19679at2759"/>
<evidence type="ECO:0000256" key="4">
    <source>
        <dbReference type="SAM" id="MobiDB-lite"/>
    </source>
</evidence>
<dbReference type="Proteomes" id="UP000053989">
    <property type="component" value="Unassembled WGS sequence"/>
</dbReference>
<name>A0A0C3EFY0_9AGAM</name>
<dbReference type="PANTHER" id="PTHR12940">
    <property type="entry name" value="ES-2 PROTEIN - RELATED"/>
    <property type="match status" value="1"/>
</dbReference>
<keyword evidence="3" id="KW-0539">Nucleus</keyword>
<protein>
    <recommendedName>
        <fullName evidence="7">Nuclear protein DGCR14</fullName>
    </recommendedName>
</protein>
<feature type="region of interest" description="Disordered" evidence="4">
    <location>
        <begin position="1"/>
        <end position="20"/>
    </location>
</feature>
<reference evidence="6" key="2">
    <citation type="submission" date="2015-01" db="EMBL/GenBank/DDBJ databases">
        <title>Evolutionary Origins and Diversification of the Mycorrhizal Mutualists.</title>
        <authorList>
            <consortium name="DOE Joint Genome Institute"/>
            <consortium name="Mycorrhizal Genomics Consortium"/>
            <person name="Kohler A."/>
            <person name="Kuo A."/>
            <person name="Nagy L.G."/>
            <person name="Floudas D."/>
            <person name="Copeland A."/>
            <person name="Barry K.W."/>
            <person name="Cichocki N."/>
            <person name="Veneault-Fourrey C."/>
            <person name="LaButti K."/>
            <person name="Lindquist E.A."/>
            <person name="Lipzen A."/>
            <person name="Lundell T."/>
            <person name="Morin E."/>
            <person name="Murat C."/>
            <person name="Riley R."/>
            <person name="Ohm R."/>
            <person name="Sun H."/>
            <person name="Tunlid A."/>
            <person name="Henrissat B."/>
            <person name="Grigoriev I.V."/>
            <person name="Hibbett D.S."/>
            <person name="Martin F."/>
        </authorList>
    </citation>
    <scope>NUCLEOTIDE SEQUENCE [LARGE SCALE GENOMIC DNA]</scope>
    <source>
        <strain evidence="6">Foug A</strain>
    </source>
</reference>
<proteinExistence type="inferred from homology"/>
<feature type="compositionally biased region" description="Basic and acidic residues" evidence="4">
    <location>
        <begin position="214"/>
        <end position="223"/>
    </location>
</feature>
<comment type="subcellular location">
    <subcellularLocation>
        <location evidence="1">Nucleus</location>
    </subcellularLocation>
</comment>
<dbReference type="Pfam" id="PF09751">
    <property type="entry name" value="Es2"/>
    <property type="match status" value="1"/>
</dbReference>
<organism evidence="5 6">
    <name type="scientific">Scleroderma citrinum Foug A</name>
    <dbReference type="NCBI Taxonomy" id="1036808"/>
    <lineage>
        <taxon>Eukaryota</taxon>
        <taxon>Fungi</taxon>
        <taxon>Dikarya</taxon>
        <taxon>Basidiomycota</taxon>
        <taxon>Agaricomycotina</taxon>
        <taxon>Agaricomycetes</taxon>
        <taxon>Agaricomycetidae</taxon>
        <taxon>Boletales</taxon>
        <taxon>Sclerodermatineae</taxon>
        <taxon>Sclerodermataceae</taxon>
        <taxon>Scleroderma</taxon>
    </lineage>
</organism>
<evidence type="ECO:0000313" key="6">
    <source>
        <dbReference type="Proteomes" id="UP000053989"/>
    </source>
</evidence>
<dbReference type="AlphaFoldDB" id="A0A0C3EFY0"/>
<dbReference type="GO" id="GO:0071013">
    <property type="term" value="C:catalytic step 2 spliceosome"/>
    <property type="evidence" value="ECO:0007669"/>
    <property type="project" value="TreeGrafter"/>
</dbReference>
<feature type="region of interest" description="Disordered" evidence="4">
    <location>
        <begin position="295"/>
        <end position="338"/>
    </location>
</feature>
<feature type="region of interest" description="Disordered" evidence="4">
    <location>
        <begin position="267"/>
        <end position="286"/>
    </location>
</feature>
<gene>
    <name evidence="5" type="ORF">SCLCIDRAFT_1210710</name>
</gene>
<dbReference type="InterPro" id="IPR019148">
    <property type="entry name" value="Nuclear_protein_DGCR14_ESS-2"/>
</dbReference>
<dbReference type="STRING" id="1036808.A0A0C3EFY0"/>
<evidence type="ECO:0000256" key="2">
    <source>
        <dbReference type="ARBA" id="ARBA00009072"/>
    </source>
</evidence>
<dbReference type="FunCoup" id="A0A0C3EFY0">
    <property type="interactions" value="96"/>
</dbReference>
<evidence type="ECO:0000256" key="1">
    <source>
        <dbReference type="ARBA" id="ARBA00004123"/>
    </source>
</evidence>
<evidence type="ECO:0000313" key="5">
    <source>
        <dbReference type="EMBL" id="KIM67209.1"/>
    </source>
</evidence>
<keyword evidence="6" id="KW-1185">Reference proteome</keyword>
<feature type="compositionally biased region" description="Gly residues" evidence="4">
    <location>
        <begin position="488"/>
        <end position="498"/>
    </location>
</feature>
<feature type="region of interest" description="Disordered" evidence="4">
    <location>
        <begin position="75"/>
        <end position="119"/>
    </location>
</feature>
<feature type="compositionally biased region" description="Basic residues" evidence="4">
    <location>
        <begin position="106"/>
        <end position="115"/>
    </location>
</feature>
<feature type="compositionally biased region" description="Polar residues" evidence="4">
    <location>
        <begin position="75"/>
        <end position="92"/>
    </location>
</feature>
<feature type="region of interest" description="Disordered" evidence="4">
    <location>
        <begin position="423"/>
        <end position="516"/>
    </location>
</feature>
<feature type="compositionally biased region" description="Polar residues" evidence="4">
    <location>
        <begin position="304"/>
        <end position="318"/>
    </location>
</feature>
<dbReference type="InParanoid" id="A0A0C3EFY0"/>
<dbReference type="HOGENOM" id="CLU_024820_2_0_1"/>
<accession>A0A0C3EFY0</accession>
<reference evidence="5 6" key="1">
    <citation type="submission" date="2014-04" db="EMBL/GenBank/DDBJ databases">
        <authorList>
            <consortium name="DOE Joint Genome Institute"/>
            <person name="Kuo A."/>
            <person name="Kohler A."/>
            <person name="Nagy L.G."/>
            <person name="Floudas D."/>
            <person name="Copeland A."/>
            <person name="Barry K.W."/>
            <person name="Cichocki N."/>
            <person name="Veneault-Fourrey C."/>
            <person name="LaButti K."/>
            <person name="Lindquist E.A."/>
            <person name="Lipzen A."/>
            <person name="Lundell T."/>
            <person name="Morin E."/>
            <person name="Murat C."/>
            <person name="Sun H."/>
            <person name="Tunlid A."/>
            <person name="Henrissat B."/>
            <person name="Grigoriev I.V."/>
            <person name="Hibbett D.S."/>
            <person name="Martin F."/>
            <person name="Nordberg H.P."/>
            <person name="Cantor M.N."/>
            <person name="Hua S.X."/>
        </authorList>
    </citation>
    <scope>NUCLEOTIDE SEQUENCE [LARGE SCALE GENOMIC DNA]</scope>
    <source>
        <strain evidence="5 6">Foug A</strain>
    </source>
</reference>
<feature type="compositionally biased region" description="Polar residues" evidence="4">
    <location>
        <begin position="1"/>
        <end position="18"/>
    </location>
</feature>
<sequence>MSTPEAGPSTQSSRSLNRQEILEEEEYTAALSHIIARDFFPSLVHLDATNDYLDALQTQDSSLINASVRRLQDISTTPVTSRQNAPWQTPSETPYGFGPSETPLRSPHRMPPSKRPRYDSSMRLDMFQAKYTSEDNASFTHILDEENKQRKEKWAWAWEAQRRVELQRDKMVEAREKTLLLQAPATGVKEKFVIEAPPVAGLITSGENELGQHSSEDSSKGKELVTTTKTQAMDDVVDVLAPKKDTRPAGVDAWKFKTRNSLMFTPDADISPYDPSASSSSTKTKVDPKVIKYGNTRLPEQDVTDQSRSLSAPSSPTRSRIDAAISGTPYRPRTPPQDNFTLVPHIPSPSATEMGPLAIKQLMTWGTLNATPRILSQSEDPADSLPPQNAFHIPAPSSREALSHKLSANAAKSLRTKAGLLGSSTPLFGRTPLSTPAKRSAKGSAMSPPNWTPRKADAPGNLTPAAKRLLDKTTMASTAARRRSETIGGWGNSGGAQGKGLHDVRWTPTPNPVARK</sequence>
<comment type="similarity">
    <text evidence="2">Belongs to the ESS2 family.</text>
</comment>
<dbReference type="PANTHER" id="PTHR12940:SF0">
    <property type="entry name" value="SPLICING FACTOR ESS-2 HOMOLOG"/>
    <property type="match status" value="1"/>
</dbReference>
<evidence type="ECO:0008006" key="7">
    <source>
        <dbReference type="Google" id="ProtNLM"/>
    </source>
</evidence>
<evidence type="ECO:0000256" key="3">
    <source>
        <dbReference type="ARBA" id="ARBA00023242"/>
    </source>
</evidence>
<dbReference type="EMBL" id="KN822014">
    <property type="protein sequence ID" value="KIM67209.1"/>
    <property type="molecule type" value="Genomic_DNA"/>
</dbReference>